<feature type="compositionally biased region" description="Polar residues" evidence="1">
    <location>
        <begin position="344"/>
        <end position="368"/>
    </location>
</feature>
<gene>
    <name evidence="3" type="primary">LOC111119717</name>
</gene>
<evidence type="ECO:0000313" key="2">
    <source>
        <dbReference type="Proteomes" id="UP000694844"/>
    </source>
</evidence>
<evidence type="ECO:0000313" key="3">
    <source>
        <dbReference type="RefSeq" id="XP_022315861.1"/>
    </source>
</evidence>
<feature type="region of interest" description="Disordered" evidence="1">
    <location>
        <begin position="1"/>
        <end position="73"/>
    </location>
</feature>
<evidence type="ECO:0000256" key="1">
    <source>
        <dbReference type="SAM" id="MobiDB-lite"/>
    </source>
</evidence>
<feature type="compositionally biased region" description="Acidic residues" evidence="1">
    <location>
        <begin position="55"/>
        <end position="67"/>
    </location>
</feature>
<dbReference type="RefSeq" id="XP_022315861.1">
    <property type="nucleotide sequence ID" value="XM_022460153.1"/>
</dbReference>
<feature type="compositionally biased region" description="Acidic residues" evidence="1">
    <location>
        <begin position="167"/>
        <end position="177"/>
    </location>
</feature>
<keyword evidence="2" id="KW-1185">Reference proteome</keyword>
<dbReference type="Proteomes" id="UP000694844">
    <property type="component" value="Chromosome 2"/>
</dbReference>
<organism evidence="2 3">
    <name type="scientific">Crassostrea virginica</name>
    <name type="common">Eastern oyster</name>
    <dbReference type="NCBI Taxonomy" id="6565"/>
    <lineage>
        <taxon>Eukaryota</taxon>
        <taxon>Metazoa</taxon>
        <taxon>Spiralia</taxon>
        <taxon>Lophotrochozoa</taxon>
        <taxon>Mollusca</taxon>
        <taxon>Bivalvia</taxon>
        <taxon>Autobranchia</taxon>
        <taxon>Pteriomorphia</taxon>
        <taxon>Ostreida</taxon>
        <taxon>Ostreoidea</taxon>
        <taxon>Ostreidae</taxon>
        <taxon>Crassostrea</taxon>
    </lineage>
</organism>
<feature type="compositionally biased region" description="Basic and acidic residues" evidence="1">
    <location>
        <begin position="1"/>
        <end position="21"/>
    </location>
</feature>
<feature type="region of interest" description="Disordered" evidence="1">
    <location>
        <begin position="279"/>
        <end position="368"/>
    </location>
</feature>
<dbReference type="GeneID" id="111119717"/>
<feature type="compositionally biased region" description="Low complexity" evidence="1">
    <location>
        <begin position="327"/>
        <end position="343"/>
    </location>
</feature>
<dbReference type="KEGG" id="cvn:111119717"/>
<sequence>MILKEKESSLMSSKEARENDRTLLSPVGRTLSSATGRLSSAGRRSEVNASVLSGTDDELSFSDSDEEGLSRSPDVNENFWNCFGDSLKKINDDSGKFRIRPKPNFKSSQTFRGAMTETCGNTEYGSSKGYTKLKETLNRLTDVSGAALRVFSKAAKPKEEDTPPPTEEPEVKDEEPEEQVKSMTSALGGAKRSWKLIKRSVNENAMEKNTEKTKLNWDMLAHHAKGLTDLERARQDLYQRYGLLPMLHTDGTYECRNVMWSERAIRLNMTNPVQYNVIPYDKRRAQSSRPRSKTPAPRVTISRPSSEKPRSLRTTSAIQRPTERAASTEPSPSIRSSRPTSTTNQNNLLSPVKTLRNNFMQNSLGKAK</sequence>
<dbReference type="AlphaFoldDB" id="A0A8B8CN95"/>
<proteinExistence type="predicted"/>
<accession>A0A8B8CN95</accession>
<feature type="region of interest" description="Disordered" evidence="1">
    <location>
        <begin position="152"/>
        <end position="185"/>
    </location>
</feature>
<protein>
    <submittedName>
        <fullName evidence="3">Uncharacterized protein LOC111119717</fullName>
    </submittedName>
</protein>
<reference evidence="3" key="1">
    <citation type="submission" date="2025-08" db="UniProtKB">
        <authorList>
            <consortium name="RefSeq"/>
        </authorList>
    </citation>
    <scope>IDENTIFICATION</scope>
    <source>
        <tissue evidence="3">Whole sample</tissue>
    </source>
</reference>
<name>A0A8B8CN95_CRAVI</name>
<dbReference type="OrthoDB" id="6081011at2759"/>